<dbReference type="RefSeq" id="WP_015858585.1">
    <property type="nucleotide sequence ID" value="NC_012804.1"/>
</dbReference>
<dbReference type="InterPro" id="IPR013229">
    <property type="entry name" value="PEGA"/>
</dbReference>
<dbReference type="PATRIC" id="fig|593117.10.peg.965"/>
<dbReference type="OrthoDB" id="98274at2157"/>
<dbReference type="Pfam" id="PF00400">
    <property type="entry name" value="WD40"/>
    <property type="match status" value="1"/>
</dbReference>
<dbReference type="KEGG" id="tga:TGAM_0969"/>
<dbReference type="SUPFAM" id="SSF50998">
    <property type="entry name" value="Quinoprotein alcohol dehydrogenase-like"/>
    <property type="match status" value="1"/>
</dbReference>
<dbReference type="STRING" id="593117.TGAM_0969"/>
<evidence type="ECO:0000313" key="2">
    <source>
        <dbReference type="EMBL" id="ACS33471.1"/>
    </source>
</evidence>
<dbReference type="PANTHER" id="PTHR42754">
    <property type="entry name" value="ENDOGLUCANASE"/>
    <property type="match status" value="1"/>
</dbReference>
<protein>
    <recommendedName>
        <fullName evidence="1">PEGA domain-containing protein</fullName>
    </recommendedName>
</protein>
<dbReference type="InterPro" id="IPR013431">
    <property type="entry name" value="Delta_60_rpt"/>
</dbReference>
<dbReference type="EMBL" id="CP001398">
    <property type="protein sequence ID" value="ACS33471.1"/>
    <property type="molecule type" value="Genomic_DNA"/>
</dbReference>
<dbReference type="AlphaFoldDB" id="C5A5F9"/>
<dbReference type="NCBIfam" id="TIGR02608">
    <property type="entry name" value="delta_60_rpt"/>
    <property type="match status" value="3"/>
</dbReference>
<dbReference type="HOGENOM" id="CLU_035227_0_0_2"/>
<sequence length="518" mass="54886">MRKLPVALILLIAVALLGVSAPGIEADGSQVYWVKSYGGSGDEVINDVKVLPDGSIIAVGSTDSTGAGGKDVLVMKFSPEGEVEWAKTYGGNKDDYGNAVAIADNGDIIVAGGTSSFGAGKSDVWVLRLDANGNVKWQKTYGGGSNDVANAVAVAENGDVIVAGYTESFGADWKDVWVLRLDGQGNVKWQKTYGGSYWEKAFAVAVADNGDVIVAGYTDSFGAGYYDFWVLRLDENGNVKWQKTYGGSGRDEAHAVALAPNGDIIITGSFTVRLDANGNVIWAKNVGSNAVALVPNGDIIVAGYTESFGAYDDVWILSLDENGNVKWQKTYGGSDEEEAYAVAVADNGDVIVAGYTDSFGAGGKDVWVLKLPSSGGVPGCEVCKASNVETAFLGITIGTSEATISQPSIKVTENIYVYPTPWNPHIETQCAGLRATLNVYSTPPESNVYINGTYKGKTPLTLNLDPGRYLVKIVKDGYREYLVNVTLSRGDVKNISVTLQQLKIENVWLHVGGKTSNS</sequence>
<dbReference type="PANTHER" id="PTHR42754:SF1">
    <property type="entry name" value="LIPOPROTEIN"/>
    <property type="match status" value="1"/>
</dbReference>
<evidence type="ECO:0000259" key="1">
    <source>
        <dbReference type="Pfam" id="PF08308"/>
    </source>
</evidence>
<evidence type="ECO:0000313" key="3">
    <source>
        <dbReference type="Proteomes" id="UP000001488"/>
    </source>
</evidence>
<accession>C5A5F9</accession>
<keyword evidence="3" id="KW-1185">Reference proteome</keyword>
<reference evidence="2 3" key="1">
    <citation type="journal article" date="2007" name="Genome Biol.">
        <title>Genome analysis and genome-wide proteomics of Thermococcus gammatolerans, the most radioresistant organism known amongst the Archaea.</title>
        <authorList>
            <person name="Zivanovic Y."/>
            <person name="Armengaud J."/>
            <person name="Lagorce A."/>
            <person name="Leplat C."/>
            <person name="Guerin P."/>
            <person name="Dutertre M."/>
            <person name="Anthouard V."/>
            <person name="Forterre P."/>
            <person name="Wincker P."/>
            <person name="Confalonieri F."/>
        </authorList>
    </citation>
    <scope>NUCLEOTIDE SEQUENCE [LARGE SCALE GENOMIC DNA]</scope>
    <source>
        <strain evidence="3">DSM 15229 / JCM 11827 / EJ3</strain>
    </source>
</reference>
<feature type="domain" description="PEGA" evidence="1">
    <location>
        <begin position="436"/>
        <end position="501"/>
    </location>
</feature>
<gene>
    <name evidence="2" type="ordered locus">TGAM_0969</name>
</gene>
<name>C5A5F9_THEGJ</name>
<dbReference type="InterPro" id="IPR011047">
    <property type="entry name" value="Quinoprotein_ADH-like_sf"/>
</dbReference>
<dbReference type="Pfam" id="PF08308">
    <property type="entry name" value="PEGA"/>
    <property type="match status" value="1"/>
</dbReference>
<dbReference type="Proteomes" id="UP000001488">
    <property type="component" value="Chromosome"/>
</dbReference>
<dbReference type="eggNOG" id="arCOG02559">
    <property type="taxonomic scope" value="Archaea"/>
</dbReference>
<dbReference type="GeneID" id="7988026"/>
<dbReference type="Gene3D" id="2.80.10.50">
    <property type="match status" value="2"/>
</dbReference>
<organism evidence="2 3">
    <name type="scientific">Thermococcus gammatolerans (strain DSM 15229 / JCM 11827 / EJ3)</name>
    <dbReference type="NCBI Taxonomy" id="593117"/>
    <lineage>
        <taxon>Archaea</taxon>
        <taxon>Methanobacteriati</taxon>
        <taxon>Methanobacteriota</taxon>
        <taxon>Thermococci</taxon>
        <taxon>Thermococcales</taxon>
        <taxon>Thermococcaceae</taxon>
        <taxon>Thermococcus</taxon>
    </lineage>
</organism>
<dbReference type="InterPro" id="IPR001680">
    <property type="entry name" value="WD40_rpt"/>
</dbReference>
<dbReference type="PaxDb" id="593117-TGAM_0969"/>
<proteinExistence type="predicted"/>